<dbReference type="Proteomes" id="UP000032352">
    <property type="component" value="Chromosome"/>
</dbReference>
<organism evidence="1 2">
    <name type="scientific">Thalassomonas viridans</name>
    <dbReference type="NCBI Taxonomy" id="137584"/>
    <lineage>
        <taxon>Bacteria</taxon>
        <taxon>Pseudomonadati</taxon>
        <taxon>Pseudomonadota</taxon>
        <taxon>Gammaproteobacteria</taxon>
        <taxon>Alteromonadales</taxon>
        <taxon>Colwelliaceae</taxon>
        <taxon>Thalassomonas</taxon>
    </lineage>
</organism>
<name>A0AAF0CAH5_9GAMM</name>
<dbReference type="EMBL" id="CP059733">
    <property type="protein sequence ID" value="WDE06526.1"/>
    <property type="molecule type" value="Genomic_DNA"/>
</dbReference>
<evidence type="ECO:0000313" key="1">
    <source>
        <dbReference type="EMBL" id="WDE06526.1"/>
    </source>
</evidence>
<proteinExistence type="predicted"/>
<evidence type="ECO:0000313" key="2">
    <source>
        <dbReference type="Proteomes" id="UP000032352"/>
    </source>
</evidence>
<dbReference type="KEGG" id="tvd:SG34_006295"/>
<gene>
    <name evidence="1" type="ORF">SG34_006295</name>
</gene>
<reference evidence="1 2" key="1">
    <citation type="journal article" date="2015" name="Genome Announc.">
        <title>Draft Genome Sequences of Marine Isolates of Thalassomonas viridans and Thalassomonas actiniarum.</title>
        <authorList>
            <person name="Olonade I."/>
            <person name="van Zyl L.J."/>
            <person name="Trindade M."/>
        </authorList>
    </citation>
    <scope>NUCLEOTIDE SEQUENCE [LARGE SCALE GENOMIC DNA]</scope>
    <source>
        <strain evidence="1 2">XOM25</strain>
    </source>
</reference>
<protein>
    <submittedName>
        <fullName evidence="1">Uncharacterized protein</fullName>
    </submittedName>
</protein>
<reference evidence="1 2" key="2">
    <citation type="journal article" date="2022" name="Mar. Drugs">
        <title>Bioassay-Guided Fractionation Leads to the Detection of Cholic Acid Generated by the Rare Thalassomonas sp.</title>
        <authorList>
            <person name="Pheiffer F."/>
            <person name="Schneider Y.K."/>
            <person name="Hansen E.H."/>
            <person name="Andersen J.H."/>
            <person name="Isaksson J."/>
            <person name="Busche T."/>
            <person name="R C."/>
            <person name="Kalinowski J."/>
            <person name="Zyl L.V."/>
            <person name="Trindade M."/>
        </authorList>
    </citation>
    <scope>NUCLEOTIDE SEQUENCE [LARGE SCALE GENOMIC DNA]</scope>
    <source>
        <strain evidence="1 2">XOM25</strain>
    </source>
</reference>
<keyword evidence="2" id="KW-1185">Reference proteome</keyword>
<sequence length="183" mass="20829">MFSSISKVKWDELQQAHGKATHVPSALSDLISGDSQKEEDAYWKLDNHVVLQGDLYESAFHILPFLYEILGSEVTNGRERVYDLLFEIANGYEAQEVSCQLNGEILSLTDACRKSIVQQKDLFFKEVFDTSSRYRSKALELLSSFDEVKNDVIEKLSSIKSTEQDKSFESELSEIIEALKSEM</sequence>
<dbReference type="RefSeq" id="WP_053046789.1">
    <property type="nucleotide sequence ID" value="NZ_CP059733.1"/>
</dbReference>
<dbReference type="AlphaFoldDB" id="A0AAF0CAH5"/>
<accession>A0AAF0CAH5</accession>